<feature type="transmembrane region" description="Helical" evidence="1">
    <location>
        <begin position="14"/>
        <end position="41"/>
    </location>
</feature>
<keyword evidence="3" id="KW-1185">Reference proteome</keyword>
<keyword evidence="1" id="KW-1133">Transmembrane helix</keyword>
<evidence type="ECO:0000313" key="2">
    <source>
        <dbReference type="EMBL" id="MBB3040834.1"/>
    </source>
</evidence>
<feature type="transmembrane region" description="Helical" evidence="1">
    <location>
        <begin position="163"/>
        <end position="184"/>
    </location>
</feature>
<dbReference type="Proteomes" id="UP000589626">
    <property type="component" value="Unassembled WGS sequence"/>
</dbReference>
<proteinExistence type="predicted"/>
<evidence type="ECO:0000313" key="3">
    <source>
        <dbReference type="Proteomes" id="UP000589626"/>
    </source>
</evidence>
<organism evidence="2 3">
    <name type="scientific">Nocardioides soli</name>
    <dbReference type="NCBI Taxonomy" id="1036020"/>
    <lineage>
        <taxon>Bacteria</taxon>
        <taxon>Bacillati</taxon>
        <taxon>Actinomycetota</taxon>
        <taxon>Actinomycetes</taxon>
        <taxon>Propionibacteriales</taxon>
        <taxon>Nocardioidaceae</taxon>
        <taxon>Nocardioides</taxon>
    </lineage>
</organism>
<feature type="transmembrane region" description="Helical" evidence="1">
    <location>
        <begin position="111"/>
        <end position="135"/>
    </location>
</feature>
<comment type="caution">
    <text evidence="2">The sequence shown here is derived from an EMBL/GenBank/DDBJ whole genome shotgun (WGS) entry which is preliminary data.</text>
</comment>
<reference evidence="2 3" key="1">
    <citation type="submission" date="2020-08" db="EMBL/GenBank/DDBJ databases">
        <title>Sequencing the genomes of 1000 actinobacteria strains.</title>
        <authorList>
            <person name="Klenk H.-P."/>
        </authorList>
    </citation>
    <scope>NUCLEOTIDE SEQUENCE [LARGE SCALE GENOMIC DNA]</scope>
    <source>
        <strain evidence="2 3">DSM 105498</strain>
    </source>
</reference>
<evidence type="ECO:0000256" key="1">
    <source>
        <dbReference type="SAM" id="Phobius"/>
    </source>
</evidence>
<dbReference type="RefSeq" id="WP_183590817.1">
    <property type="nucleotide sequence ID" value="NZ_JACHWR010000001.1"/>
</dbReference>
<keyword evidence="1" id="KW-0812">Transmembrane</keyword>
<feature type="transmembrane region" description="Helical" evidence="1">
    <location>
        <begin position="47"/>
        <end position="66"/>
    </location>
</feature>
<sequence length="185" mass="19715">MLVSSVWRGGSRRFFIVGLLLGGLISGSLLLIVGSLTLHWWVPADAVLWGAATVCLAAVLQDAGVLRLRLPQNARQVPELISSSGPRRGALQFGVEMGTGARTYMTSMLPFVPVSLVLLGAPWLTALGIGAAFGLGRSAVPAVRALKENDDRWSASFGRHERWIQVTLDVAVLGCLIALAVQAFR</sequence>
<name>A0A7W4YZ69_9ACTN</name>
<keyword evidence="1" id="KW-0472">Membrane</keyword>
<accession>A0A7W4YZ69</accession>
<protein>
    <submittedName>
        <fullName evidence="2">Uncharacterized protein</fullName>
    </submittedName>
</protein>
<gene>
    <name evidence="2" type="ORF">FHU40_000635</name>
</gene>
<dbReference type="EMBL" id="JACHWR010000001">
    <property type="protein sequence ID" value="MBB3040834.1"/>
    <property type="molecule type" value="Genomic_DNA"/>
</dbReference>
<dbReference type="AlphaFoldDB" id="A0A7W4YZ69"/>